<feature type="compositionally biased region" description="Basic residues" evidence="2">
    <location>
        <begin position="1251"/>
        <end position="1271"/>
    </location>
</feature>
<keyword evidence="6" id="KW-1185">Reference proteome</keyword>
<feature type="compositionally biased region" description="Low complexity" evidence="2">
    <location>
        <begin position="1"/>
        <end position="18"/>
    </location>
</feature>
<keyword evidence="3" id="KW-1133">Transmembrane helix</keyword>
<evidence type="ECO:0000256" key="3">
    <source>
        <dbReference type="SAM" id="Phobius"/>
    </source>
</evidence>
<dbReference type="Proteomes" id="UP000830671">
    <property type="component" value="Chromosome 6"/>
</dbReference>
<feature type="region of interest" description="Disordered" evidence="2">
    <location>
        <begin position="1"/>
        <end position="23"/>
    </location>
</feature>
<organism evidence="5 6">
    <name type="scientific">Colletotrichum lupini</name>
    <dbReference type="NCBI Taxonomy" id="145971"/>
    <lineage>
        <taxon>Eukaryota</taxon>
        <taxon>Fungi</taxon>
        <taxon>Dikarya</taxon>
        <taxon>Ascomycota</taxon>
        <taxon>Pezizomycotina</taxon>
        <taxon>Sordariomycetes</taxon>
        <taxon>Hypocreomycetidae</taxon>
        <taxon>Glomerellales</taxon>
        <taxon>Glomerellaceae</taxon>
        <taxon>Colletotrichum</taxon>
        <taxon>Colletotrichum acutatum species complex</taxon>
    </lineage>
</organism>
<dbReference type="PROSITE" id="PS00463">
    <property type="entry name" value="ZN2_CY6_FUNGAL_1"/>
    <property type="match status" value="1"/>
</dbReference>
<accession>A0A9Q8T264</accession>
<dbReference type="CDD" id="cd12148">
    <property type="entry name" value="fungal_TF_MHR"/>
    <property type="match status" value="1"/>
</dbReference>
<dbReference type="InterPro" id="IPR046539">
    <property type="entry name" value="DUF6604"/>
</dbReference>
<keyword evidence="3" id="KW-0472">Membrane</keyword>
<sequence>MNFDSKSVASSSTGSGSSRMYQKKDRGPIAAITGLVVFVSITPRALDKCPVVDDGKAKGRHLDPREHESAFFLLPLGACSTCRTRKQKCDERKPTCGFCEKKGLDCFYGDPVPTNLDMLTGHRKDKSLVELLEIVKNINDNTSQIPQLFAQLQNMQISVPSSSQSEDSGDDASSTSTLKAQGRPTPKPSQQVPYRYASAVTKMMAWPAVRQKLEDVQPKIPNLQSAFREPDFPSELFHQQGQDRRLPRGGLETASYHERISLGFPMEGPLPQLTVMSYATLVDRVNTYFDTFNRIHPVLDRQYFMEKILQDVIGSEFEENAASTLVCLVLALAEVALVGGSGGAFAGFEDHPVGEPVRTTNDLEFRPPGILFFNEARRRLGFSMTECALENVQMYILAGLYYECCSRHVEFWRMNISASLACRALITSNSAELRSVRGDQIRRAFWYCSIMETPSREPQPTPPPLAPSSPQSQPLFYPWIVGQGSLSLRMSKGLLGLHLELDLPLTGLEKLEASMQLPTFSAYAHTEDASLSQSIHNDRRSNCGEIFLHQISLRNLGVKIHKSLRRSELDCLSPSSPSWFWTLSPFPSIFPFPLSYQPGRRTSITPCSESPYALGFVFLVFCYLRLPRMRASLLGGSTSRSNWNSPDLADSLEDLVGDLASQLDQWHTSLPSVLHWDRTQHLDAFQASFPVLDPQVPDQHFYAPPTLYTADAMEGLQSAPMLGYLHDSLYTNSNDVLEAILRSRFYHLEYLLFRPFVYKALHTRAENLTETDLSATKRFLEACLLWPIILPPAAQHKRMIPCLYFWSQNILGILIFLHLSATHPTLFQIRQSRCDSTFDEAANMTITQGINWLRGLKDEDSSTRWSVESGRYGPMDEKDETLDNVTNEAAPRSSMGRRKVAFFIGHMAFWFLGHTTRIIGIIFITKRMNDDLVEISMWLGAGESYQSSVTFPRWTPGTFSQGWRMAKSLESAFRRFSSTTLLNFIFTLKSVVMFSRVETLGGIWSPWDGVSADLPKNWRQQRDDQLPGIKLTSATVLQGIPMLLRRCLVGAASLLVTALPAKEGADNIPFLGLNGLRLTAQPSVPIRIASSLGGQITQPAIGADESPIEFNTTGQIHVNDFQSVAKFVSKHMQAIPPATFRLFRSVINARTEHLAFLRRIVSEEDPQYGKDIKIHDTFVRLVTEAFVALGGNSWIETEQSRGVQGRSNTSSLTPEKLADFINFSALDLKSLSLESSGENSSDSVPVPLRGSQRRAQAKSGRGGKGKKKAKKAPGALLNQVPIEQYSIVEADGTGEAESFMAACAIAKECVVLRNYLQNVWREAAYCGLHGAIAVFSEAPELQSYETLVAAIIRGNLETAQGSFIKALAKVSPGDQHGGTKTTSIDLKEYIQLGTYRDFVDFLEDYQQSEDGKPTTKMLIKIKDWDPTLDLQHTTKRERLKWRRSYTINWLYDLVNSYTAPKRSDGEWVRLENLPNCPLAGSEPLLGLQDFACFVISLLMKKPGTDVHQDIMPHRVFQLQCIVDAFTVSCGWTNTTRRGHVIGPRSPDTLGPMKDIDGFLGRRPIGNGNQESSGKGKGKSGTKLYIGDIELSIGGSTKDDSNIQNDDKNLGFSNGLLRSANLMAHFYGAELRNAHRQPMMDFVSVFCREFDFLGQSVPMTGDILPTSRFDHTGLNGMWRYSPYLCGVGVMEGLERVYRTSMLIWDSLEEPTAMIHLHNMLVQQGHIKQPLAHYQVLQDMFRDSFFPDGQVPRSNFAEAFLGIGELLWGDGRVKQKPALPKSAGYHRSIDVSRNLAFNTKSHLLIYREANWHVEWIPDKELNPRTRLALLRASRLVANTPLNSMTKDEKSLVDRVKKALGVDDQELLSRGNALLKKLGETRPHQSNTGRNGRPIEVVSGDRVRPSRVQILDLIKGDLYNDICGNRSYSTFNYILLYVNMIETFEKIEYELARAQDSDCQSILELGTRLHMVDALMRKERERASLKIVAKVLESQRELPCRYPRNEKPVETWYQEEDSLDYDGTEILCSVM</sequence>
<dbReference type="RefSeq" id="XP_049148472.1">
    <property type="nucleotide sequence ID" value="XM_049291327.1"/>
</dbReference>
<dbReference type="Pfam" id="PF00172">
    <property type="entry name" value="Zn_clus"/>
    <property type="match status" value="1"/>
</dbReference>
<feature type="domain" description="Zn(2)-C6 fungal-type" evidence="4">
    <location>
        <begin position="78"/>
        <end position="108"/>
    </location>
</feature>
<dbReference type="PANTHER" id="PTHR47785:SF6">
    <property type="entry name" value="ZN(II)2CYS6 TRANSCRIPTION FACTOR (EUROFUNG)"/>
    <property type="match status" value="1"/>
</dbReference>
<dbReference type="Gene3D" id="4.10.240.10">
    <property type="entry name" value="Zn(2)-C6 fungal-type DNA-binding domain"/>
    <property type="match status" value="1"/>
</dbReference>
<proteinExistence type="predicted"/>
<name>A0A9Q8T264_9PEZI</name>
<feature type="compositionally biased region" description="Polar residues" evidence="2">
    <location>
        <begin position="159"/>
        <end position="179"/>
    </location>
</feature>
<dbReference type="GO" id="GO:0008270">
    <property type="term" value="F:zinc ion binding"/>
    <property type="evidence" value="ECO:0007669"/>
    <property type="project" value="InterPro"/>
</dbReference>
<dbReference type="PROSITE" id="PS50048">
    <property type="entry name" value="ZN2_CY6_FUNGAL_2"/>
    <property type="match status" value="1"/>
</dbReference>
<dbReference type="PANTHER" id="PTHR47785">
    <property type="entry name" value="ZN(II)2CYS6 TRANSCRIPTION FACTOR (EUROFUNG)-RELATED-RELATED"/>
    <property type="match status" value="1"/>
</dbReference>
<feature type="transmembrane region" description="Helical" evidence="3">
    <location>
        <begin position="900"/>
        <end position="924"/>
    </location>
</feature>
<feature type="region of interest" description="Disordered" evidence="2">
    <location>
        <begin position="159"/>
        <end position="193"/>
    </location>
</feature>
<evidence type="ECO:0000259" key="4">
    <source>
        <dbReference type="PROSITE" id="PS50048"/>
    </source>
</evidence>
<dbReference type="GeneID" id="73346337"/>
<evidence type="ECO:0000313" key="6">
    <source>
        <dbReference type="Proteomes" id="UP000830671"/>
    </source>
</evidence>
<dbReference type="CDD" id="cd00067">
    <property type="entry name" value="GAL4"/>
    <property type="match status" value="1"/>
</dbReference>
<dbReference type="InterPro" id="IPR001138">
    <property type="entry name" value="Zn2Cys6_DnaBD"/>
</dbReference>
<evidence type="ECO:0000256" key="2">
    <source>
        <dbReference type="SAM" id="MobiDB-lite"/>
    </source>
</evidence>
<dbReference type="Pfam" id="PF20253">
    <property type="entry name" value="DUF6604"/>
    <property type="match status" value="1"/>
</dbReference>
<dbReference type="GO" id="GO:0000981">
    <property type="term" value="F:DNA-binding transcription factor activity, RNA polymerase II-specific"/>
    <property type="evidence" value="ECO:0007669"/>
    <property type="project" value="InterPro"/>
</dbReference>
<dbReference type="InterPro" id="IPR053181">
    <property type="entry name" value="EcdB-like_regulator"/>
</dbReference>
<protein>
    <recommendedName>
        <fullName evidence="4">Zn(2)-C6 fungal-type domain-containing protein</fullName>
    </recommendedName>
</protein>
<keyword evidence="1" id="KW-0539">Nucleus</keyword>
<gene>
    <name evidence="5" type="ORF">CLUP02_12363</name>
</gene>
<dbReference type="SUPFAM" id="SSF57701">
    <property type="entry name" value="Zn2/Cys6 DNA-binding domain"/>
    <property type="match status" value="1"/>
</dbReference>
<dbReference type="EMBL" id="CP019478">
    <property type="protein sequence ID" value="UQC86861.1"/>
    <property type="molecule type" value="Genomic_DNA"/>
</dbReference>
<dbReference type="KEGG" id="clup:CLUP02_12363"/>
<feature type="region of interest" description="Disordered" evidence="2">
    <location>
        <begin position="1234"/>
        <end position="1272"/>
    </location>
</feature>
<dbReference type="InterPro" id="IPR036864">
    <property type="entry name" value="Zn2-C6_fun-type_DNA-bd_sf"/>
</dbReference>
<dbReference type="SMART" id="SM00066">
    <property type="entry name" value="GAL4"/>
    <property type="match status" value="1"/>
</dbReference>
<reference evidence="5" key="1">
    <citation type="journal article" date="2021" name="Mol. Plant Microbe Interact.">
        <title>Complete Genome Sequence of the Plant-Pathogenic Fungus Colletotrichum lupini.</title>
        <authorList>
            <person name="Baroncelli R."/>
            <person name="Pensec F."/>
            <person name="Da Lio D."/>
            <person name="Boufleur T."/>
            <person name="Vicente I."/>
            <person name="Sarrocco S."/>
            <person name="Picot A."/>
            <person name="Baraldi E."/>
            <person name="Sukno S."/>
            <person name="Thon M."/>
            <person name="Le Floch G."/>
        </authorList>
    </citation>
    <scope>NUCLEOTIDE SEQUENCE</scope>
    <source>
        <strain evidence="5">IMI 504893</strain>
    </source>
</reference>
<keyword evidence="3" id="KW-0812">Transmembrane</keyword>
<evidence type="ECO:0000313" key="5">
    <source>
        <dbReference type="EMBL" id="UQC86861.1"/>
    </source>
</evidence>
<evidence type="ECO:0000256" key="1">
    <source>
        <dbReference type="ARBA" id="ARBA00023242"/>
    </source>
</evidence>
<feature type="compositionally biased region" description="Low complexity" evidence="2">
    <location>
        <begin position="1234"/>
        <end position="1243"/>
    </location>
</feature>